<dbReference type="EMBL" id="AWWI01000189">
    <property type="protein sequence ID" value="PIL11691.1"/>
    <property type="molecule type" value="Genomic_DNA"/>
</dbReference>
<organism evidence="1 2">
    <name type="scientific">Puniceibacterium antarcticum</name>
    <dbReference type="NCBI Taxonomy" id="1206336"/>
    <lineage>
        <taxon>Bacteria</taxon>
        <taxon>Pseudomonadati</taxon>
        <taxon>Pseudomonadota</taxon>
        <taxon>Alphaproteobacteria</taxon>
        <taxon>Rhodobacterales</taxon>
        <taxon>Paracoccaceae</taxon>
        <taxon>Puniceibacterium</taxon>
    </lineage>
</organism>
<gene>
    <name evidence="1" type="ORF">P775_28755</name>
</gene>
<reference evidence="1 2" key="1">
    <citation type="submission" date="2013-09" db="EMBL/GenBank/DDBJ databases">
        <title>Genome sequencing of Phaeobacter antarcticus sp. nov. SM1211.</title>
        <authorList>
            <person name="Zhang X.-Y."/>
            <person name="Liu C."/>
            <person name="Chen X.-L."/>
            <person name="Xie B.-B."/>
            <person name="Qin Q.-L."/>
            <person name="Rong J.-C."/>
            <person name="Zhang Y.-Z."/>
        </authorList>
    </citation>
    <scope>NUCLEOTIDE SEQUENCE [LARGE SCALE GENOMIC DNA]</scope>
    <source>
        <strain evidence="1 2">SM1211</strain>
    </source>
</reference>
<dbReference type="AlphaFoldDB" id="A0A2G8QR66"/>
<protein>
    <submittedName>
        <fullName evidence="1">Uncharacterized protein</fullName>
    </submittedName>
</protein>
<accession>A0A2G8QR66</accession>
<evidence type="ECO:0000313" key="2">
    <source>
        <dbReference type="Proteomes" id="UP000231259"/>
    </source>
</evidence>
<evidence type="ECO:0000313" key="1">
    <source>
        <dbReference type="EMBL" id="PIL11691.1"/>
    </source>
</evidence>
<comment type="caution">
    <text evidence="1">The sequence shown here is derived from an EMBL/GenBank/DDBJ whole genome shotgun (WGS) entry which is preliminary data.</text>
</comment>
<sequence>MTNMDEDARASAKYDRRKTWMLCICLAKNTFHRLVNNTHILFIVTEKHYEPRSS</sequence>
<keyword evidence="2" id="KW-1185">Reference proteome</keyword>
<dbReference type="Proteomes" id="UP000231259">
    <property type="component" value="Unassembled WGS sequence"/>
</dbReference>
<name>A0A2G8QR66_9RHOB</name>
<proteinExistence type="predicted"/>